<keyword evidence="4" id="KW-1185">Reference proteome</keyword>
<proteinExistence type="predicted"/>
<name>A0AAD5J8I7_ACENE</name>
<sequence length="362" mass="41868">MDIQNHKREDEKNSRDWSGLHNNVIIMISDKLSLCDSLSFSNVCKPWRSLQKETLTIHRNTLHGFPWLLMSKEIGSEPKRCFSVLENKLWKMKMPKADRGLMIQGSFEDWLIFTKSPSDTLFGIRISLLNPFSGAEVVLPKADTRYHKLVFSGDPNKETCVYMAFSYVSRVFFRMDSRSKRLVGFLFGGRVVDAVYAYSTVQSVDFDHYSIDHPMMIDTRFHEVKMSPDIQIQSDLKKQLAHYLVEFCGEILLVIRFTRNLFKETYDFKVFRLDFGQMEWVKLDNLGDFSIFLGMNCTRCYSTKELGVNKGNCIYFTNEFGPMGLVDRDNLLSCSDIDGWGIFRLNSGEGNSDSGFETSYHN</sequence>
<evidence type="ECO:0000313" key="4">
    <source>
        <dbReference type="Proteomes" id="UP001064489"/>
    </source>
</evidence>
<evidence type="ECO:0000259" key="2">
    <source>
        <dbReference type="Pfam" id="PF03478"/>
    </source>
</evidence>
<dbReference type="InterPro" id="IPR005174">
    <property type="entry name" value="KIB1-4_b-propeller"/>
</dbReference>
<dbReference type="Pfam" id="PF03478">
    <property type="entry name" value="Beta-prop_KIB1-4"/>
    <property type="match status" value="1"/>
</dbReference>
<dbReference type="Proteomes" id="UP001064489">
    <property type="component" value="Chromosome 3"/>
</dbReference>
<evidence type="ECO:0000313" key="3">
    <source>
        <dbReference type="EMBL" id="KAI9185600.1"/>
    </source>
</evidence>
<dbReference type="EMBL" id="JAJSOW010000100">
    <property type="protein sequence ID" value="KAI9185600.1"/>
    <property type="molecule type" value="Genomic_DNA"/>
</dbReference>
<feature type="domain" description="F-box" evidence="1">
    <location>
        <begin position="17"/>
        <end position="50"/>
    </location>
</feature>
<dbReference type="Gene3D" id="1.20.1280.50">
    <property type="match status" value="1"/>
</dbReference>
<comment type="caution">
    <text evidence="3">The sequence shown here is derived from an EMBL/GenBank/DDBJ whole genome shotgun (WGS) entry which is preliminary data.</text>
</comment>
<feature type="domain" description="KIB1-4 beta-propeller" evidence="2">
    <location>
        <begin position="82"/>
        <end position="326"/>
    </location>
</feature>
<dbReference type="AlphaFoldDB" id="A0AAD5J8I7"/>
<dbReference type="InterPro" id="IPR001810">
    <property type="entry name" value="F-box_dom"/>
</dbReference>
<organism evidence="3 4">
    <name type="scientific">Acer negundo</name>
    <name type="common">Box elder</name>
    <dbReference type="NCBI Taxonomy" id="4023"/>
    <lineage>
        <taxon>Eukaryota</taxon>
        <taxon>Viridiplantae</taxon>
        <taxon>Streptophyta</taxon>
        <taxon>Embryophyta</taxon>
        <taxon>Tracheophyta</taxon>
        <taxon>Spermatophyta</taxon>
        <taxon>Magnoliopsida</taxon>
        <taxon>eudicotyledons</taxon>
        <taxon>Gunneridae</taxon>
        <taxon>Pentapetalae</taxon>
        <taxon>rosids</taxon>
        <taxon>malvids</taxon>
        <taxon>Sapindales</taxon>
        <taxon>Sapindaceae</taxon>
        <taxon>Hippocastanoideae</taxon>
        <taxon>Acereae</taxon>
        <taxon>Acer</taxon>
    </lineage>
</organism>
<dbReference type="InterPro" id="IPR050942">
    <property type="entry name" value="F-box_BR-signaling"/>
</dbReference>
<dbReference type="PANTHER" id="PTHR44259">
    <property type="entry name" value="OS07G0183000 PROTEIN-RELATED"/>
    <property type="match status" value="1"/>
</dbReference>
<dbReference type="Pfam" id="PF00646">
    <property type="entry name" value="F-box"/>
    <property type="match status" value="1"/>
</dbReference>
<evidence type="ECO:0008006" key="5">
    <source>
        <dbReference type="Google" id="ProtNLM"/>
    </source>
</evidence>
<protein>
    <recommendedName>
        <fullName evidence="5">DUF295 domain-containing protein</fullName>
    </recommendedName>
</protein>
<reference evidence="3" key="1">
    <citation type="journal article" date="2022" name="Plant J.">
        <title>Strategies of tolerance reflected in two North American maple genomes.</title>
        <authorList>
            <person name="McEvoy S.L."/>
            <person name="Sezen U.U."/>
            <person name="Trouern-Trend A."/>
            <person name="McMahon S.M."/>
            <person name="Schaberg P.G."/>
            <person name="Yang J."/>
            <person name="Wegrzyn J.L."/>
            <person name="Swenson N.G."/>
        </authorList>
    </citation>
    <scope>NUCLEOTIDE SEQUENCE</scope>
    <source>
        <strain evidence="3">91603</strain>
    </source>
</reference>
<gene>
    <name evidence="3" type="ORF">LWI28_008674</name>
</gene>
<accession>A0AAD5J8I7</accession>
<reference evidence="3" key="2">
    <citation type="submission" date="2023-02" db="EMBL/GenBank/DDBJ databases">
        <authorList>
            <person name="Swenson N.G."/>
            <person name="Wegrzyn J.L."/>
            <person name="Mcevoy S.L."/>
        </authorList>
    </citation>
    <scope>NUCLEOTIDE SEQUENCE</scope>
    <source>
        <strain evidence="3">91603</strain>
        <tissue evidence="3">Leaf</tissue>
    </source>
</reference>
<evidence type="ECO:0000259" key="1">
    <source>
        <dbReference type="Pfam" id="PF00646"/>
    </source>
</evidence>